<dbReference type="Gene3D" id="3.30.70.1700">
    <property type="entry name" value="Phage minor tail protein U"/>
    <property type="match status" value="1"/>
</dbReference>
<feature type="compositionally biased region" description="Basic and acidic residues" evidence="1">
    <location>
        <begin position="153"/>
        <end position="172"/>
    </location>
</feature>
<dbReference type="Proteomes" id="UP001321580">
    <property type="component" value="Unassembled WGS sequence"/>
</dbReference>
<feature type="region of interest" description="Disordered" evidence="1">
    <location>
        <begin position="145"/>
        <end position="172"/>
    </location>
</feature>
<sequence length="172" mass="19517">MNRVWANRPNPLSQEPTALADDYQELPAILIYTRSERSEIFDESPRRYRRRVELVIEAAQDLRDLNSLDDELDAFGLSVEQRVLLDETLGGIANDTEMNGSTLTISDAGDRLIGAVVLTFTVEYFTHAPDPDVFEADDLTEIATDYSLANEQPDPRDRARTRLRFSEEEPTP</sequence>
<accession>A0ABT6XLW6</accession>
<keyword evidence="3" id="KW-1185">Reference proteome</keyword>
<dbReference type="RefSeq" id="WP_283214221.1">
    <property type="nucleotide sequence ID" value="NZ_JASGBI010000002.1"/>
</dbReference>
<organism evidence="2 3">
    <name type="scientific">Lysobacter stagni</name>
    <dbReference type="NCBI Taxonomy" id="3045172"/>
    <lineage>
        <taxon>Bacteria</taxon>
        <taxon>Pseudomonadati</taxon>
        <taxon>Pseudomonadota</taxon>
        <taxon>Gammaproteobacteria</taxon>
        <taxon>Lysobacterales</taxon>
        <taxon>Lysobacteraceae</taxon>
        <taxon>Lysobacter</taxon>
    </lineage>
</organism>
<protein>
    <submittedName>
        <fullName evidence="2">Uncharacterized protein</fullName>
    </submittedName>
</protein>
<evidence type="ECO:0000313" key="2">
    <source>
        <dbReference type="EMBL" id="MDI9240740.1"/>
    </source>
</evidence>
<reference evidence="2 3" key="1">
    <citation type="submission" date="2023-05" db="EMBL/GenBank/DDBJ databases">
        <title>Lysobacter sp. strain LF1 Genome sequencing and assembly.</title>
        <authorList>
            <person name="Jung Y."/>
        </authorList>
    </citation>
    <scope>NUCLEOTIDE SEQUENCE [LARGE SCALE GENOMIC DNA]</scope>
    <source>
        <strain evidence="2 3">LF1</strain>
    </source>
</reference>
<gene>
    <name evidence="2" type="ORF">QLQ15_17695</name>
</gene>
<evidence type="ECO:0000256" key="1">
    <source>
        <dbReference type="SAM" id="MobiDB-lite"/>
    </source>
</evidence>
<name>A0ABT6XLW6_9GAMM</name>
<comment type="caution">
    <text evidence="2">The sequence shown here is derived from an EMBL/GenBank/DDBJ whole genome shotgun (WGS) entry which is preliminary data.</text>
</comment>
<dbReference type="InterPro" id="IPR038512">
    <property type="entry name" value="GpU-like_sf"/>
</dbReference>
<dbReference type="EMBL" id="JASGBI010000002">
    <property type="protein sequence ID" value="MDI9240740.1"/>
    <property type="molecule type" value="Genomic_DNA"/>
</dbReference>
<proteinExistence type="predicted"/>
<evidence type="ECO:0000313" key="3">
    <source>
        <dbReference type="Proteomes" id="UP001321580"/>
    </source>
</evidence>